<keyword evidence="3" id="KW-1185">Reference proteome</keyword>
<proteinExistence type="predicted"/>
<protein>
    <submittedName>
        <fullName evidence="2">Uncharacterized protein</fullName>
    </submittedName>
</protein>
<dbReference type="Proteomes" id="UP000317422">
    <property type="component" value="Unassembled WGS sequence"/>
</dbReference>
<evidence type="ECO:0000256" key="1">
    <source>
        <dbReference type="SAM" id="MobiDB-lite"/>
    </source>
</evidence>
<sequence length="37" mass="3798">MDPTDSPGAVPRPVDGDLALPTSPPESDNPPIPMTGR</sequence>
<feature type="region of interest" description="Disordered" evidence="1">
    <location>
        <begin position="1"/>
        <end position="37"/>
    </location>
</feature>
<accession>A0A543NJZ1</accession>
<reference evidence="2 3" key="1">
    <citation type="submission" date="2019-06" db="EMBL/GenBank/DDBJ databases">
        <title>Sequencing the genomes of 1000 actinobacteria strains.</title>
        <authorList>
            <person name="Klenk H.-P."/>
        </authorList>
    </citation>
    <scope>NUCLEOTIDE SEQUENCE [LARGE SCALE GENOMIC DNA]</scope>
    <source>
        <strain evidence="2 3">DSM 45015</strain>
    </source>
</reference>
<comment type="caution">
    <text evidence="2">The sequence shown here is derived from an EMBL/GenBank/DDBJ whole genome shotgun (WGS) entry which is preliminary data.</text>
</comment>
<gene>
    <name evidence="2" type="ORF">FHX37_2123</name>
</gene>
<evidence type="ECO:0000313" key="2">
    <source>
        <dbReference type="EMBL" id="TQN32183.1"/>
    </source>
</evidence>
<evidence type="ECO:0000313" key="3">
    <source>
        <dbReference type="Proteomes" id="UP000317422"/>
    </source>
</evidence>
<organism evidence="2 3">
    <name type="scientific">Haloactinospora alba</name>
    <dbReference type="NCBI Taxonomy" id="405555"/>
    <lineage>
        <taxon>Bacteria</taxon>
        <taxon>Bacillati</taxon>
        <taxon>Actinomycetota</taxon>
        <taxon>Actinomycetes</taxon>
        <taxon>Streptosporangiales</taxon>
        <taxon>Nocardiopsidaceae</taxon>
        <taxon>Haloactinospora</taxon>
    </lineage>
</organism>
<dbReference type="EMBL" id="VFQC01000001">
    <property type="protein sequence ID" value="TQN32183.1"/>
    <property type="molecule type" value="Genomic_DNA"/>
</dbReference>
<name>A0A543NJZ1_9ACTN</name>
<dbReference type="AlphaFoldDB" id="A0A543NJZ1"/>
<feature type="compositionally biased region" description="Pro residues" evidence="1">
    <location>
        <begin position="22"/>
        <end position="37"/>
    </location>
</feature>